<evidence type="ECO:0000256" key="2">
    <source>
        <dbReference type="ARBA" id="ARBA00001946"/>
    </source>
</evidence>
<evidence type="ECO:0000256" key="1">
    <source>
        <dbReference type="ARBA" id="ARBA00000683"/>
    </source>
</evidence>
<dbReference type="PRINTS" id="PR01736">
    <property type="entry name" value="PHPHTRNFRASE"/>
</dbReference>
<proteinExistence type="inferred from homology"/>
<evidence type="ECO:0000256" key="12">
    <source>
        <dbReference type="ARBA" id="ARBA00022777"/>
    </source>
</evidence>
<dbReference type="SUPFAM" id="SSF55781">
    <property type="entry name" value="GAF domain-like"/>
    <property type="match status" value="1"/>
</dbReference>
<comment type="subcellular location">
    <subcellularLocation>
        <location evidence="3">Cytoplasm</location>
    </subcellularLocation>
</comment>
<keyword evidence="17" id="KW-1185">Reference proteome</keyword>
<dbReference type="GO" id="GO:0008965">
    <property type="term" value="F:phosphoenolpyruvate-protein phosphotransferase activity"/>
    <property type="evidence" value="ECO:0007669"/>
    <property type="project" value="UniProtKB-EC"/>
</dbReference>
<dbReference type="InterPro" id="IPR029016">
    <property type="entry name" value="GAF-like_dom_sf"/>
</dbReference>
<dbReference type="GO" id="GO:0005737">
    <property type="term" value="C:cytoplasm"/>
    <property type="evidence" value="ECO:0007669"/>
    <property type="project" value="UniProtKB-SubCell"/>
</dbReference>
<dbReference type="Gene3D" id="3.30.450.40">
    <property type="match status" value="1"/>
</dbReference>
<comment type="caution">
    <text evidence="16">The sequence shown here is derived from an EMBL/GenBank/DDBJ whole genome shotgun (WGS) entry which is preliminary data.</text>
</comment>
<evidence type="ECO:0000256" key="3">
    <source>
        <dbReference type="ARBA" id="ARBA00004496"/>
    </source>
</evidence>
<dbReference type="PANTHER" id="PTHR46244:SF6">
    <property type="entry name" value="PHOSPHOENOLPYRUVATE-PROTEIN PHOSPHOTRANSFERASE"/>
    <property type="match status" value="1"/>
</dbReference>
<feature type="region of interest" description="Disordered" evidence="14">
    <location>
        <begin position="1"/>
        <end position="20"/>
    </location>
</feature>
<evidence type="ECO:0000256" key="9">
    <source>
        <dbReference type="ARBA" id="ARBA00022679"/>
    </source>
</evidence>
<feature type="domain" description="GAF" evidence="15">
    <location>
        <begin position="38"/>
        <end position="184"/>
    </location>
</feature>
<evidence type="ECO:0000256" key="10">
    <source>
        <dbReference type="ARBA" id="ARBA00022683"/>
    </source>
</evidence>
<keyword evidence="7" id="KW-0963">Cytoplasm</keyword>
<dbReference type="SUPFAM" id="SSF47831">
    <property type="entry name" value="Enzyme I of the PEP:sugar phosphotransferase system HPr-binding (sub)domain"/>
    <property type="match status" value="1"/>
</dbReference>
<dbReference type="Pfam" id="PF00391">
    <property type="entry name" value="PEP-utilizers"/>
    <property type="match status" value="1"/>
</dbReference>
<evidence type="ECO:0000259" key="15">
    <source>
        <dbReference type="SMART" id="SM00065"/>
    </source>
</evidence>
<evidence type="ECO:0000256" key="11">
    <source>
        <dbReference type="ARBA" id="ARBA00022723"/>
    </source>
</evidence>
<evidence type="ECO:0000256" key="5">
    <source>
        <dbReference type="ARBA" id="ARBA00012232"/>
    </source>
</evidence>
<dbReference type="InterPro" id="IPR036637">
    <property type="entry name" value="Phosphohistidine_dom_sf"/>
</dbReference>
<dbReference type="Pfam" id="PF01590">
    <property type="entry name" value="GAF"/>
    <property type="match status" value="1"/>
</dbReference>
<evidence type="ECO:0000256" key="13">
    <source>
        <dbReference type="ARBA" id="ARBA00022842"/>
    </source>
</evidence>
<evidence type="ECO:0000313" key="16">
    <source>
        <dbReference type="EMBL" id="CAJ1391339.1"/>
    </source>
</evidence>
<dbReference type="Proteomes" id="UP001178507">
    <property type="component" value="Unassembled WGS sequence"/>
</dbReference>
<keyword evidence="6" id="KW-0813">Transport</keyword>
<keyword evidence="10" id="KW-0598">Phosphotransferase system</keyword>
<keyword evidence="13" id="KW-0460">Magnesium</keyword>
<name>A0AA36IR64_9DINO</name>
<evidence type="ECO:0000256" key="8">
    <source>
        <dbReference type="ARBA" id="ARBA00022597"/>
    </source>
</evidence>
<dbReference type="InterPro" id="IPR036618">
    <property type="entry name" value="PtsI_HPr-bd_sf"/>
</dbReference>
<evidence type="ECO:0000256" key="6">
    <source>
        <dbReference type="ARBA" id="ARBA00022448"/>
    </source>
</evidence>
<keyword evidence="12" id="KW-0418">Kinase</keyword>
<dbReference type="InterPro" id="IPR050499">
    <property type="entry name" value="PEP-utilizing_PTS_enzyme"/>
</dbReference>
<evidence type="ECO:0000256" key="4">
    <source>
        <dbReference type="ARBA" id="ARBA00007837"/>
    </source>
</evidence>
<dbReference type="EC" id="2.7.3.9" evidence="5"/>
<dbReference type="Gene3D" id="3.20.20.60">
    <property type="entry name" value="Phosphoenolpyruvate-binding domains"/>
    <property type="match status" value="1"/>
</dbReference>
<gene>
    <name evidence="16" type="ORF">EVOR1521_LOCUS16603</name>
</gene>
<keyword evidence="8" id="KW-0762">Sugar transport</keyword>
<dbReference type="InterPro" id="IPR000121">
    <property type="entry name" value="PEP_util_C"/>
</dbReference>
<dbReference type="Pfam" id="PF02896">
    <property type="entry name" value="PEP-utilizers_C"/>
    <property type="match status" value="1"/>
</dbReference>
<comment type="catalytic activity">
    <reaction evidence="1">
        <text>L-histidyl-[protein] + phosphoenolpyruvate = N(pros)-phospho-L-histidyl-[protein] + pyruvate</text>
        <dbReference type="Rhea" id="RHEA:23880"/>
        <dbReference type="Rhea" id="RHEA-COMP:9745"/>
        <dbReference type="Rhea" id="RHEA-COMP:9746"/>
        <dbReference type="ChEBI" id="CHEBI:15361"/>
        <dbReference type="ChEBI" id="CHEBI:29979"/>
        <dbReference type="ChEBI" id="CHEBI:58702"/>
        <dbReference type="ChEBI" id="CHEBI:64837"/>
        <dbReference type="EC" id="2.7.3.9"/>
    </reaction>
</comment>
<organism evidence="16 17">
    <name type="scientific">Effrenium voratum</name>
    <dbReference type="NCBI Taxonomy" id="2562239"/>
    <lineage>
        <taxon>Eukaryota</taxon>
        <taxon>Sar</taxon>
        <taxon>Alveolata</taxon>
        <taxon>Dinophyceae</taxon>
        <taxon>Suessiales</taxon>
        <taxon>Symbiodiniaceae</taxon>
        <taxon>Effrenium</taxon>
    </lineage>
</organism>
<dbReference type="PANTHER" id="PTHR46244">
    <property type="entry name" value="PHOSPHOENOLPYRUVATE-PROTEIN PHOSPHOTRANSFERASE"/>
    <property type="match status" value="1"/>
</dbReference>
<evidence type="ECO:0000313" key="17">
    <source>
        <dbReference type="Proteomes" id="UP001178507"/>
    </source>
</evidence>
<dbReference type="EMBL" id="CAUJNA010002223">
    <property type="protein sequence ID" value="CAJ1391339.1"/>
    <property type="molecule type" value="Genomic_DNA"/>
</dbReference>
<dbReference type="InterPro" id="IPR015813">
    <property type="entry name" value="Pyrv/PenolPyrv_kinase-like_dom"/>
</dbReference>
<dbReference type="Gene3D" id="1.10.274.10">
    <property type="entry name" value="PtsI, HPr-binding domain"/>
    <property type="match status" value="1"/>
</dbReference>
<dbReference type="SUPFAM" id="SSF52009">
    <property type="entry name" value="Phosphohistidine domain"/>
    <property type="match status" value="1"/>
</dbReference>
<evidence type="ECO:0000256" key="7">
    <source>
        <dbReference type="ARBA" id="ARBA00022490"/>
    </source>
</evidence>
<dbReference type="GO" id="GO:0009401">
    <property type="term" value="P:phosphoenolpyruvate-dependent sugar phosphotransferase system"/>
    <property type="evidence" value="ECO:0007669"/>
    <property type="project" value="UniProtKB-KW"/>
</dbReference>
<dbReference type="SUPFAM" id="SSF51621">
    <property type="entry name" value="Phosphoenolpyruvate/pyruvate domain"/>
    <property type="match status" value="1"/>
</dbReference>
<comment type="similarity">
    <text evidence="4">Belongs to the PEP-utilizing enzyme family.</text>
</comment>
<dbReference type="InterPro" id="IPR040442">
    <property type="entry name" value="Pyrv_kinase-like_dom_sf"/>
</dbReference>
<sequence length="770" mass="83622">MSANRFAGPDGPPATRDKDAGSRVLLKRIREIMAEPMAPQQRLDRIVAQIAQSMVAEVCSVYALRADGVLELYATVGLNPKAVHQSQLRLGQGLVGTIAASSRPLNLAEAQKHPAFEYLPETGEELYNSFLGVPILRAGRTLGVLVVQNEAHRAYGDDEGEAMETVAMVIGEMIATGDLRSLSSAGVELDLAKPVTHHGQPLSEGIGLGHVVLHEPRVVVTAMFNDDTQAELERLAAALSSLRLTIDDMLSRGDVAFEGEHRDVLETYRMFAHDKGWVQRMEEAIRNGLTAEAGVEKVQSDMRARLSTVTDPYLRERMSDFDDLANRLLRQLISGEPSHGAKSLPEDAIIVARHMGAAELLDYPRDRLRGLVLEEGAPTSHVVIVARAMNIPVAGGAKGVVAMSDSGDAIIVDGLSGHVHLRPQPDVEAAYAEKVRFRARRQEEYRTLRDRPSVTADGHPVSLLMNAGLLVDLPQVDQSGAAGIGLFRTELQFMIAATFPRAEAQERLYRSVLDAAAGRPVTFRTLDIGGDKVLPYFRNAPDEENPALGWRAMRLALDRPGLLRTQVRALLKAASGRELRLMLPMVTELHEIDQARALIMREVKHLSRFGHGLPLTLRIGAMLEVPSLLFDLDGLMEKVDFVSIGSNDLFQFMYAADRGNSRVADRFETLSPTFLRALKSIADAAARHETPLTLCGEIAGRPLEALALAALGITTLSMSPAAIGPVKAAILKTDMAALRAAIADPLENGSTGADIRNIIREYAEAHAIAL</sequence>
<keyword evidence="9" id="KW-0808">Transferase</keyword>
<reference evidence="16" key="1">
    <citation type="submission" date="2023-08" db="EMBL/GenBank/DDBJ databases">
        <authorList>
            <person name="Chen Y."/>
            <person name="Shah S."/>
            <person name="Dougan E. K."/>
            <person name="Thang M."/>
            <person name="Chan C."/>
        </authorList>
    </citation>
    <scope>NUCLEOTIDE SEQUENCE</scope>
</reference>
<dbReference type="InterPro" id="IPR003018">
    <property type="entry name" value="GAF"/>
</dbReference>
<protein>
    <recommendedName>
        <fullName evidence="5">phosphoenolpyruvate--protein phosphotransferase</fullName>
        <ecNumber evidence="5">2.7.3.9</ecNumber>
    </recommendedName>
</protein>
<comment type="cofactor">
    <cofactor evidence="2">
        <name>Mg(2+)</name>
        <dbReference type="ChEBI" id="CHEBI:18420"/>
    </cofactor>
</comment>
<dbReference type="Pfam" id="PF05524">
    <property type="entry name" value="PEP-utilisers_N"/>
    <property type="match status" value="1"/>
</dbReference>
<dbReference type="GO" id="GO:0016301">
    <property type="term" value="F:kinase activity"/>
    <property type="evidence" value="ECO:0007669"/>
    <property type="project" value="UniProtKB-KW"/>
</dbReference>
<dbReference type="Gene3D" id="3.50.30.10">
    <property type="entry name" value="Phosphohistidine domain"/>
    <property type="match status" value="1"/>
</dbReference>
<accession>A0AA36IR64</accession>
<keyword evidence="11" id="KW-0479">Metal-binding</keyword>
<dbReference type="InterPro" id="IPR006318">
    <property type="entry name" value="PTS_EI-like"/>
</dbReference>
<dbReference type="InterPro" id="IPR008731">
    <property type="entry name" value="PTS_EIN"/>
</dbReference>
<dbReference type="NCBIfam" id="TIGR01417">
    <property type="entry name" value="PTS_I_fam"/>
    <property type="match status" value="1"/>
</dbReference>
<dbReference type="AlphaFoldDB" id="A0AA36IR64"/>
<dbReference type="GO" id="GO:0046872">
    <property type="term" value="F:metal ion binding"/>
    <property type="evidence" value="ECO:0007669"/>
    <property type="project" value="UniProtKB-KW"/>
</dbReference>
<dbReference type="InterPro" id="IPR008279">
    <property type="entry name" value="PEP-util_enz_mobile_dom"/>
</dbReference>
<evidence type="ECO:0000256" key="14">
    <source>
        <dbReference type="SAM" id="MobiDB-lite"/>
    </source>
</evidence>
<dbReference type="SMART" id="SM00065">
    <property type="entry name" value="GAF"/>
    <property type="match status" value="1"/>
</dbReference>